<proteinExistence type="predicted"/>
<organism evidence="1 2">
    <name type="scientific">Hygrophoropsis aurantiaca</name>
    <dbReference type="NCBI Taxonomy" id="72124"/>
    <lineage>
        <taxon>Eukaryota</taxon>
        <taxon>Fungi</taxon>
        <taxon>Dikarya</taxon>
        <taxon>Basidiomycota</taxon>
        <taxon>Agaricomycotina</taxon>
        <taxon>Agaricomycetes</taxon>
        <taxon>Agaricomycetidae</taxon>
        <taxon>Boletales</taxon>
        <taxon>Coniophorineae</taxon>
        <taxon>Hygrophoropsidaceae</taxon>
        <taxon>Hygrophoropsis</taxon>
    </lineage>
</organism>
<accession>A0ACB7ZTM2</accession>
<gene>
    <name evidence="1" type="ORF">BJ138DRAFT_964470</name>
</gene>
<evidence type="ECO:0000313" key="2">
    <source>
        <dbReference type="Proteomes" id="UP000790377"/>
    </source>
</evidence>
<evidence type="ECO:0000313" key="1">
    <source>
        <dbReference type="EMBL" id="KAH7904163.1"/>
    </source>
</evidence>
<comment type="caution">
    <text evidence="1">The sequence shown here is derived from an EMBL/GenBank/DDBJ whole genome shotgun (WGS) entry which is preliminary data.</text>
</comment>
<protein>
    <submittedName>
        <fullName evidence="1">Uncharacterized protein</fullName>
    </submittedName>
</protein>
<feature type="non-terminal residue" evidence="1">
    <location>
        <position position="141"/>
    </location>
</feature>
<name>A0ACB7ZTM2_9AGAM</name>
<reference evidence="1" key="1">
    <citation type="journal article" date="2021" name="New Phytol.">
        <title>Evolutionary innovations through gain and loss of genes in the ectomycorrhizal Boletales.</title>
        <authorList>
            <person name="Wu G."/>
            <person name="Miyauchi S."/>
            <person name="Morin E."/>
            <person name="Kuo A."/>
            <person name="Drula E."/>
            <person name="Varga T."/>
            <person name="Kohler A."/>
            <person name="Feng B."/>
            <person name="Cao Y."/>
            <person name="Lipzen A."/>
            <person name="Daum C."/>
            <person name="Hundley H."/>
            <person name="Pangilinan J."/>
            <person name="Johnson J."/>
            <person name="Barry K."/>
            <person name="LaButti K."/>
            <person name="Ng V."/>
            <person name="Ahrendt S."/>
            <person name="Min B."/>
            <person name="Choi I.G."/>
            <person name="Park H."/>
            <person name="Plett J.M."/>
            <person name="Magnuson J."/>
            <person name="Spatafora J.W."/>
            <person name="Nagy L.G."/>
            <person name="Henrissat B."/>
            <person name="Grigoriev I.V."/>
            <person name="Yang Z.L."/>
            <person name="Xu J."/>
            <person name="Martin F.M."/>
        </authorList>
    </citation>
    <scope>NUCLEOTIDE SEQUENCE</scope>
    <source>
        <strain evidence="1">ATCC 28755</strain>
    </source>
</reference>
<dbReference type="EMBL" id="MU268584">
    <property type="protein sequence ID" value="KAH7904163.1"/>
    <property type="molecule type" value="Genomic_DNA"/>
</dbReference>
<feature type="non-terminal residue" evidence="1">
    <location>
        <position position="1"/>
    </location>
</feature>
<sequence length="141" mass="15856">ERDDKQTKASYERHVNSYQRWWDGNQSRLMAENPSRTTIPAFPIVAAKVVMFLDYETTREKKGSKKEVIAGSSVGKSQVAQVISALESHRRFNQHLSKLVPDSQIPLCQDIRIRAFESAAKHNEPKRIDSAQSLKAAGSSS</sequence>
<keyword evidence="2" id="KW-1185">Reference proteome</keyword>
<dbReference type="Proteomes" id="UP000790377">
    <property type="component" value="Unassembled WGS sequence"/>
</dbReference>